<name>A0A1I0C0R7_9FIRM</name>
<accession>A0A1I0C0R7</accession>
<dbReference type="NCBIfam" id="TIGR01898">
    <property type="entry name" value="cas_TM1791_cmr6"/>
    <property type="match status" value="1"/>
</dbReference>
<gene>
    <name evidence="4" type="ORF">SAMN03080614_10548</name>
</gene>
<evidence type="ECO:0000313" key="5">
    <source>
        <dbReference type="Proteomes" id="UP000243819"/>
    </source>
</evidence>
<dbReference type="PANTHER" id="PTHR39965">
    <property type="entry name" value="CRISPR SYSTEM CMR SUBUNIT CMR6"/>
    <property type="match status" value="1"/>
</dbReference>
<dbReference type="AlphaFoldDB" id="A0A1I0C0R7"/>
<evidence type="ECO:0000256" key="2">
    <source>
        <dbReference type="SAM" id="MobiDB-lite"/>
    </source>
</evidence>
<evidence type="ECO:0000259" key="3">
    <source>
        <dbReference type="Pfam" id="PF03787"/>
    </source>
</evidence>
<dbReference type="InterPro" id="IPR005537">
    <property type="entry name" value="RAMP_III_fam"/>
</dbReference>
<keyword evidence="1" id="KW-0051">Antiviral defense</keyword>
<feature type="region of interest" description="Disordered" evidence="2">
    <location>
        <begin position="1"/>
        <end position="23"/>
    </location>
</feature>
<dbReference type="GO" id="GO:0051607">
    <property type="term" value="P:defense response to virus"/>
    <property type="evidence" value="ECO:0007669"/>
    <property type="project" value="UniProtKB-KW"/>
</dbReference>
<dbReference type="Proteomes" id="UP000243819">
    <property type="component" value="Unassembled WGS sequence"/>
</dbReference>
<keyword evidence="5" id="KW-1185">Reference proteome</keyword>
<protein>
    <submittedName>
        <fullName evidence="4">CRISPR-associated protein Cmr6</fullName>
    </submittedName>
</protein>
<dbReference type="STRING" id="1120990.SAMN03080614_10548"/>
<sequence>MAKNKKNKKAQKNSNSQSKKQSNNIYFIPRETGQILNNLEKQKGGKFQYDNYSLLLNKFYKCQEDSKGKYEFDFNEMAKEYEFYPKAQNLEIKKLIDQINQRVKAVSQAYANIGYQVKKFELKTTSPMVIGLGNDSVLETSLTLHHTYGIPYIPASAIKGVARNWAINNIFDLNEGDKDRGALGDQSFCKIFGSPEDSVLGERQGKVIFLDAFPLCNIKVKTDIISSHYHNYYTSGKNNIPPADYLQPNIRKFLVLEEGALFKFYLMVKDKDNEKITLGSSEEYQGTILELTEKLLKEALTIEGIGAKSSVGYGLFG</sequence>
<dbReference type="InterPro" id="IPR010172">
    <property type="entry name" value="CRISPR-assoc_prot_TM1791"/>
</dbReference>
<dbReference type="EMBL" id="FOIF01000054">
    <property type="protein sequence ID" value="SET12983.1"/>
    <property type="molecule type" value="Genomic_DNA"/>
</dbReference>
<reference evidence="5" key="1">
    <citation type="submission" date="2016-10" db="EMBL/GenBank/DDBJ databases">
        <authorList>
            <person name="Varghese N."/>
            <person name="Submissions S."/>
        </authorList>
    </citation>
    <scope>NUCLEOTIDE SEQUENCE [LARGE SCALE GENOMIC DNA]</scope>
    <source>
        <strain evidence="5">DSM 13577</strain>
    </source>
</reference>
<evidence type="ECO:0000256" key="1">
    <source>
        <dbReference type="ARBA" id="ARBA00023118"/>
    </source>
</evidence>
<organism evidence="4 5">
    <name type="scientific">Anaerobranca gottschalkii DSM 13577</name>
    <dbReference type="NCBI Taxonomy" id="1120990"/>
    <lineage>
        <taxon>Bacteria</taxon>
        <taxon>Bacillati</taxon>
        <taxon>Bacillota</taxon>
        <taxon>Clostridia</taxon>
        <taxon>Eubacteriales</taxon>
        <taxon>Proteinivoracaceae</taxon>
        <taxon>Anaerobranca</taxon>
    </lineage>
</organism>
<feature type="compositionally biased region" description="Low complexity" evidence="2">
    <location>
        <begin position="12"/>
        <end position="23"/>
    </location>
</feature>
<proteinExistence type="predicted"/>
<evidence type="ECO:0000313" key="4">
    <source>
        <dbReference type="EMBL" id="SET12983.1"/>
    </source>
</evidence>
<dbReference type="Pfam" id="PF03787">
    <property type="entry name" value="RAMPs"/>
    <property type="match status" value="1"/>
</dbReference>
<feature type="compositionally biased region" description="Basic residues" evidence="2">
    <location>
        <begin position="1"/>
        <end position="11"/>
    </location>
</feature>
<dbReference type="PANTHER" id="PTHR39965:SF1">
    <property type="entry name" value="CRISPR SYSTEM CMR SUBUNIT CMR6"/>
    <property type="match status" value="1"/>
</dbReference>
<feature type="domain" description="CRISPR type III-associated protein" evidence="3">
    <location>
        <begin position="121"/>
        <end position="316"/>
    </location>
</feature>
<dbReference type="RefSeq" id="WP_177159777.1">
    <property type="nucleotide sequence ID" value="NZ_FOIF01000054.1"/>
</dbReference>